<evidence type="ECO:0000313" key="1">
    <source>
        <dbReference type="EMBL" id="GAA2959340.1"/>
    </source>
</evidence>
<evidence type="ECO:0000313" key="2">
    <source>
        <dbReference type="Proteomes" id="UP001500403"/>
    </source>
</evidence>
<protein>
    <submittedName>
        <fullName evidence="1">Uncharacterized protein</fullName>
    </submittedName>
</protein>
<name>A0ABN3XJI1_9ACTN</name>
<organism evidence="1 2">
    <name type="scientific">Streptomyces enissocaesilis</name>
    <dbReference type="NCBI Taxonomy" id="332589"/>
    <lineage>
        <taxon>Bacteria</taxon>
        <taxon>Bacillati</taxon>
        <taxon>Actinomycetota</taxon>
        <taxon>Actinomycetes</taxon>
        <taxon>Kitasatosporales</taxon>
        <taxon>Streptomycetaceae</taxon>
        <taxon>Streptomyces</taxon>
        <taxon>Streptomyces rochei group</taxon>
    </lineage>
</organism>
<reference evidence="1 2" key="1">
    <citation type="journal article" date="2019" name="Int. J. Syst. Evol. Microbiol.">
        <title>The Global Catalogue of Microorganisms (GCM) 10K type strain sequencing project: providing services to taxonomists for standard genome sequencing and annotation.</title>
        <authorList>
            <consortium name="The Broad Institute Genomics Platform"/>
            <consortium name="The Broad Institute Genome Sequencing Center for Infectious Disease"/>
            <person name="Wu L."/>
            <person name="Ma J."/>
        </authorList>
    </citation>
    <scope>NUCLEOTIDE SEQUENCE [LARGE SCALE GENOMIC DNA]</scope>
    <source>
        <strain evidence="1 2">JCM 9088</strain>
    </source>
</reference>
<dbReference type="EMBL" id="BAAAUD010000049">
    <property type="protein sequence ID" value="GAA2959340.1"/>
    <property type="molecule type" value="Genomic_DNA"/>
</dbReference>
<accession>A0ABN3XJI1</accession>
<comment type="caution">
    <text evidence="1">The sequence shown here is derived from an EMBL/GenBank/DDBJ whole genome shotgun (WGS) entry which is preliminary data.</text>
</comment>
<proteinExistence type="predicted"/>
<sequence>MPAASSSDGTVKVPAGSPSITSRVRSLLGADATGATGAAGALGALGAAGAARPAAAGAVTAVVVSGLFPACCCLGRTA</sequence>
<dbReference type="Proteomes" id="UP001500403">
    <property type="component" value="Unassembled WGS sequence"/>
</dbReference>
<keyword evidence="2" id="KW-1185">Reference proteome</keyword>
<gene>
    <name evidence="1" type="ORF">GCM10010446_50820</name>
</gene>